<evidence type="ECO:0000256" key="1">
    <source>
        <dbReference type="SAM" id="Phobius"/>
    </source>
</evidence>
<dbReference type="EMBL" id="UINC01199136">
    <property type="protein sequence ID" value="SVE17418.1"/>
    <property type="molecule type" value="Genomic_DNA"/>
</dbReference>
<feature type="non-terminal residue" evidence="2">
    <location>
        <position position="1"/>
    </location>
</feature>
<feature type="transmembrane region" description="Helical" evidence="1">
    <location>
        <begin position="181"/>
        <end position="203"/>
    </location>
</feature>
<accession>A0A383BDB0</accession>
<keyword evidence="1" id="KW-1133">Transmembrane helix</keyword>
<feature type="transmembrane region" description="Helical" evidence="1">
    <location>
        <begin position="113"/>
        <end position="134"/>
    </location>
</feature>
<keyword evidence="1" id="KW-0812">Transmembrane</keyword>
<name>A0A383BDB0_9ZZZZ</name>
<keyword evidence="1" id="KW-0472">Membrane</keyword>
<reference evidence="2" key="1">
    <citation type="submission" date="2018-05" db="EMBL/GenBank/DDBJ databases">
        <authorList>
            <person name="Lanie J.A."/>
            <person name="Ng W.-L."/>
            <person name="Kazmierczak K.M."/>
            <person name="Andrzejewski T.M."/>
            <person name="Davidsen T.M."/>
            <person name="Wayne K.J."/>
            <person name="Tettelin H."/>
            <person name="Glass J.I."/>
            <person name="Rusch D."/>
            <person name="Podicherti R."/>
            <person name="Tsui H.-C.T."/>
            <person name="Winkler M.E."/>
        </authorList>
    </citation>
    <scope>NUCLEOTIDE SEQUENCE</scope>
</reference>
<evidence type="ECO:0000313" key="2">
    <source>
        <dbReference type="EMBL" id="SVE17418.1"/>
    </source>
</evidence>
<feature type="transmembrane region" description="Helical" evidence="1">
    <location>
        <begin position="31"/>
        <end position="50"/>
    </location>
</feature>
<protein>
    <submittedName>
        <fullName evidence="2">Uncharacterized protein</fullName>
    </submittedName>
</protein>
<dbReference type="AlphaFoldDB" id="A0A383BDB0"/>
<feature type="transmembrane region" description="Helical" evidence="1">
    <location>
        <begin position="70"/>
        <end position="93"/>
    </location>
</feature>
<organism evidence="2">
    <name type="scientific">marine metagenome</name>
    <dbReference type="NCBI Taxonomy" id="408172"/>
    <lineage>
        <taxon>unclassified sequences</taxon>
        <taxon>metagenomes</taxon>
        <taxon>ecological metagenomes</taxon>
    </lineage>
</organism>
<gene>
    <name evidence="2" type="ORF">METZ01_LOCUS470272</name>
</gene>
<sequence length="217" mass="25204">SMWAEVIKYWRVDLAHFLQYYRSRKDESDYFFPYLFLFFIILNGSCYWLAMLTAFPELLSGNSFWYYFKVQFPVSILGALFDSLSFFVTIFIIKRALNTQNNSVYIAHLSLDLLIAILATFWVVFVFIVSGWVVSFFETLNQSAAIIQHYDHETNIYQRAEGYGGKVNDAIQNPTENLQNIYFGLVMGISAMLPTIIHISLFLKSFGARIGIKLKRL</sequence>
<proteinExistence type="predicted"/>